<sequence length="125" mass="13776">MLVPEVTRSTVEQSGKGAVGRQVTRIPSDFLPKLLGEFDVWVIGISKGGSRRSLELTEPLKRTIRNMRAPLLCQRIRARALAIEVRSQGATAKRLIPHPPPLTPPIDVGEGLVVESSRGISWRTF</sequence>
<reference evidence="1 2" key="1">
    <citation type="submission" date="2021-06" db="EMBL/GenBank/DDBJ databases">
        <title>Genome sequence of Babesia caballi.</title>
        <authorList>
            <person name="Yamagishi J."/>
            <person name="Kidaka T."/>
            <person name="Ochi A."/>
        </authorList>
    </citation>
    <scope>NUCLEOTIDE SEQUENCE [LARGE SCALE GENOMIC DNA]</scope>
    <source>
        <strain evidence="1">USDA-D6B2</strain>
    </source>
</reference>
<organism evidence="1 2">
    <name type="scientific">Babesia caballi</name>
    <dbReference type="NCBI Taxonomy" id="5871"/>
    <lineage>
        <taxon>Eukaryota</taxon>
        <taxon>Sar</taxon>
        <taxon>Alveolata</taxon>
        <taxon>Apicomplexa</taxon>
        <taxon>Aconoidasida</taxon>
        <taxon>Piroplasmida</taxon>
        <taxon>Babesiidae</taxon>
        <taxon>Babesia</taxon>
    </lineage>
</organism>
<dbReference type="AlphaFoldDB" id="A0AAV4M4Z2"/>
<comment type="caution">
    <text evidence="1">The sequence shown here is derived from an EMBL/GenBank/DDBJ whole genome shotgun (WGS) entry which is preliminary data.</text>
</comment>
<accession>A0AAV4M4Z2</accession>
<protein>
    <submittedName>
        <fullName evidence="1">ATP-binding protein</fullName>
    </submittedName>
</protein>
<dbReference type="RefSeq" id="XP_067718500.1">
    <property type="nucleotide sequence ID" value="XM_067862399.1"/>
</dbReference>
<proteinExistence type="predicted"/>
<dbReference type="Proteomes" id="UP001497744">
    <property type="component" value="Unassembled WGS sequence"/>
</dbReference>
<dbReference type="GO" id="GO:0005524">
    <property type="term" value="F:ATP binding"/>
    <property type="evidence" value="ECO:0007669"/>
    <property type="project" value="UniProtKB-KW"/>
</dbReference>
<gene>
    <name evidence="1" type="ORF">BcabD6B2_58670</name>
</gene>
<keyword evidence="2" id="KW-1185">Reference proteome</keyword>
<dbReference type="EMBL" id="BPLF01000007">
    <property type="protein sequence ID" value="GIX66431.1"/>
    <property type="molecule type" value="Genomic_DNA"/>
</dbReference>
<name>A0AAV4M4Z2_BABCB</name>
<evidence type="ECO:0000313" key="2">
    <source>
        <dbReference type="Proteomes" id="UP001497744"/>
    </source>
</evidence>
<evidence type="ECO:0000313" key="1">
    <source>
        <dbReference type="EMBL" id="GIX66431.1"/>
    </source>
</evidence>
<dbReference type="GeneID" id="94197912"/>
<keyword evidence="1" id="KW-0547">Nucleotide-binding</keyword>
<keyword evidence="1" id="KW-0067">ATP-binding</keyword>